<evidence type="ECO:0000256" key="1">
    <source>
        <dbReference type="SAM" id="MobiDB-lite"/>
    </source>
</evidence>
<dbReference type="RefSeq" id="WP_090064213.1">
    <property type="nucleotide sequence ID" value="NZ_FOFT01000002.1"/>
</dbReference>
<keyword evidence="3" id="KW-1185">Reference proteome</keyword>
<feature type="region of interest" description="Disordered" evidence="1">
    <location>
        <begin position="59"/>
        <end position="82"/>
    </location>
</feature>
<accession>A0A1H9GWG3</accession>
<proteinExistence type="predicted"/>
<evidence type="ECO:0000313" key="3">
    <source>
        <dbReference type="Proteomes" id="UP000199028"/>
    </source>
</evidence>
<evidence type="ECO:0000313" key="2">
    <source>
        <dbReference type="EMBL" id="SEQ54431.1"/>
    </source>
</evidence>
<organism evidence="2 3">
    <name type="scientific">Lentzea flaviverrucosa</name>
    <dbReference type="NCBI Taxonomy" id="200379"/>
    <lineage>
        <taxon>Bacteria</taxon>
        <taxon>Bacillati</taxon>
        <taxon>Actinomycetota</taxon>
        <taxon>Actinomycetes</taxon>
        <taxon>Pseudonocardiales</taxon>
        <taxon>Pseudonocardiaceae</taxon>
        <taxon>Lentzea</taxon>
    </lineage>
</organism>
<dbReference type="EMBL" id="FOFT01000002">
    <property type="protein sequence ID" value="SEQ54431.1"/>
    <property type="molecule type" value="Genomic_DNA"/>
</dbReference>
<name>A0A1H9GWG3_9PSEU</name>
<sequence length="82" mass="8519">MSAAVVEALAGDLVGLPGRLDVEEAHLAGLSLEDTTVLRVDIGNPGRIDRLAVPVRLDAGDPLRPAHPAASRSTHCCPRDSS</sequence>
<protein>
    <submittedName>
        <fullName evidence="2">Uncharacterized protein</fullName>
    </submittedName>
</protein>
<dbReference type="Proteomes" id="UP000199028">
    <property type="component" value="Unassembled WGS sequence"/>
</dbReference>
<gene>
    <name evidence="2" type="ORF">SAMN05216195_102691</name>
</gene>
<dbReference type="AlphaFoldDB" id="A0A1H9GWG3"/>
<reference evidence="3" key="1">
    <citation type="submission" date="2016-10" db="EMBL/GenBank/DDBJ databases">
        <authorList>
            <person name="Varghese N."/>
            <person name="Submissions S."/>
        </authorList>
    </citation>
    <scope>NUCLEOTIDE SEQUENCE [LARGE SCALE GENOMIC DNA]</scope>
    <source>
        <strain evidence="3">CGMCC 4.578</strain>
    </source>
</reference>